<feature type="domain" description="HTH marR-type" evidence="2">
    <location>
        <begin position="9"/>
        <end position="109"/>
    </location>
</feature>
<keyword evidence="4" id="KW-1185">Reference proteome</keyword>
<dbReference type="HOGENOM" id="CLU_1891397_0_0_2"/>
<dbReference type="AlphaFoldDB" id="A8A8E6"/>
<dbReference type="SUPFAM" id="SSF46785">
    <property type="entry name" value="Winged helix' DNA-binding domain"/>
    <property type="match status" value="1"/>
</dbReference>
<evidence type="ECO:0000259" key="2">
    <source>
        <dbReference type="SMART" id="SM00347"/>
    </source>
</evidence>
<protein>
    <submittedName>
        <fullName evidence="3">Transcriptional regulator, ArsR family</fullName>
    </submittedName>
</protein>
<feature type="compositionally biased region" description="Basic and acidic residues" evidence="1">
    <location>
        <begin position="103"/>
        <end position="126"/>
    </location>
</feature>
<proteinExistence type="predicted"/>
<dbReference type="InterPro" id="IPR011991">
    <property type="entry name" value="ArsR-like_HTH"/>
</dbReference>
<accession>A8A8E6</accession>
<reference evidence="3 4" key="1">
    <citation type="journal article" date="2008" name="Genome Biol.">
        <title>A genomic analysis of the archaeal system Ignicoccus hospitalis-Nanoarchaeum equitans.</title>
        <authorList>
            <person name="Podar M."/>
            <person name="Anderson I."/>
            <person name="Makarova K.S."/>
            <person name="Elkins J.G."/>
            <person name="Ivanova N."/>
            <person name="Wall M.A."/>
            <person name="Lykidis A."/>
            <person name="Mavromatis K."/>
            <person name="Sun H."/>
            <person name="Hudson M.E."/>
            <person name="Chen W."/>
            <person name="Deciu C."/>
            <person name="Hutchison D."/>
            <person name="Eads J.R."/>
            <person name="Anderson A."/>
            <person name="Fernandes F."/>
            <person name="Szeto E."/>
            <person name="Lapidus A."/>
            <person name="Kyrpides N.C."/>
            <person name="Saier M.H.Jr."/>
            <person name="Richardson P.M."/>
            <person name="Rachel R."/>
            <person name="Huber H."/>
            <person name="Eisen J.A."/>
            <person name="Koonin E.V."/>
            <person name="Keller M."/>
            <person name="Stetter K.O."/>
        </authorList>
    </citation>
    <scope>NUCLEOTIDE SEQUENCE [LARGE SCALE GENOMIC DNA]</scope>
    <source>
        <strain evidence="4">KIN4/I / DSM 18386 / JCM 14125</strain>
    </source>
</reference>
<dbReference type="GO" id="GO:0003700">
    <property type="term" value="F:DNA-binding transcription factor activity"/>
    <property type="evidence" value="ECO:0007669"/>
    <property type="project" value="InterPro"/>
</dbReference>
<dbReference type="PhylomeDB" id="A8A8E6"/>
<dbReference type="Pfam" id="PF13601">
    <property type="entry name" value="HTH_34"/>
    <property type="match status" value="1"/>
</dbReference>
<dbReference type="eggNOG" id="arCOG00732">
    <property type="taxonomic scope" value="Archaea"/>
</dbReference>
<dbReference type="PANTHER" id="PTHR37318">
    <property type="entry name" value="BSL7504 PROTEIN"/>
    <property type="match status" value="1"/>
</dbReference>
<evidence type="ECO:0000313" key="3">
    <source>
        <dbReference type="EMBL" id="ABU81198.1"/>
    </source>
</evidence>
<feature type="region of interest" description="Disordered" evidence="1">
    <location>
        <begin position="103"/>
        <end position="134"/>
    </location>
</feature>
<dbReference type="OrthoDB" id="382738at2157"/>
<dbReference type="KEGG" id="iho:Igni_0014"/>
<evidence type="ECO:0000313" key="4">
    <source>
        <dbReference type="Proteomes" id="UP000000262"/>
    </source>
</evidence>
<dbReference type="EMBL" id="CP000816">
    <property type="protein sequence ID" value="ABU81198.1"/>
    <property type="molecule type" value="Genomic_DNA"/>
</dbReference>
<dbReference type="RefSeq" id="WP_011998050.1">
    <property type="nucleotide sequence ID" value="NC_009776.1"/>
</dbReference>
<evidence type="ECO:0000256" key="1">
    <source>
        <dbReference type="SAM" id="MobiDB-lite"/>
    </source>
</evidence>
<dbReference type="InterPro" id="IPR000835">
    <property type="entry name" value="HTH_MarR-typ"/>
</dbReference>
<dbReference type="CDD" id="cd00090">
    <property type="entry name" value="HTH_ARSR"/>
    <property type="match status" value="1"/>
</dbReference>
<dbReference type="GeneID" id="5562826"/>
<dbReference type="SMART" id="SM00347">
    <property type="entry name" value="HTH_MARR"/>
    <property type="match status" value="1"/>
</dbReference>
<organism evidence="3 4">
    <name type="scientific">Ignicoccus hospitalis (strain KIN4/I / DSM 18386 / JCM 14125)</name>
    <dbReference type="NCBI Taxonomy" id="453591"/>
    <lineage>
        <taxon>Archaea</taxon>
        <taxon>Thermoproteota</taxon>
        <taxon>Thermoprotei</taxon>
        <taxon>Desulfurococcales</taxon>
        <taxon>Desulfurococcaceae</taxon>
        <taxon>Ignicoccus</taxon>
    </lineage>
</organism>
<dbReference type="InterPro" id="IPR027395">
    <property type="entry name" value="WH_DNA-bd_dom"/>
</dbReference>
<gene>
    <name evidence="3" type="ordered locus">Igni_0014</name>
</gene>
<dbReference type="STRING" id="453591.Igni_0014"/>
<dbReference type="InterPro" id="IPR036388">
    <property type="entry name" value="WH-like_DNA-bd_sf"/>
</dbReference>
<name>A8A8E6_IGNH4</name>
<dbReference type="PANTHER" id="PTHR37318:SF1">
    <property type="entry name" value="BSL7504 PROTEIN"/>
    <property type="match status" value="1"/>
</dbReference>
<dbReference type="Proteomes" id="UP000000262">
    <property type="component" value="Chromosome"/>
</dbReference>
<dbReference type="InterPro" id="IPR036390">
    <property type="entry name" value="WH_DNA-bd_sf"/>
</dbReference>
<sequence>MSKCRELIKEFGSLKVTTTRLAILFYLMVNKWSKLGDIAKHLGLTKSTVWKHLKEMQEEGLVKVKYSLGRHPQMNVALTEKGAKLVLQYAGLLEKVIECLEGEGEKSEKGESEGVEGHEESEDRSGSTHSTDQT</sequence>
<dbReference type="Gene3D" id="1.10.10.10">
    <property type="entry name" value="Winged helix-like DNA-binding domain superfamily/Winged helix DNA-binding domain"/>
    <property type="match status" value="1"/>
</dbReference>